<reference evidence="1" key="2">
    <citation type="submission" date="2021-04" db="EMBL/GenBank/DDBJ databases">
        <authorList>
            <person name="Gilroy R."/>
        </authorList>
    </citation>
    <scope>NUCLEOTIDE SEQUENCE</scope>
    <source>
        <strain evidence="1">CHK180-15479</strain>
    </source>
</reference>
<dbReference type="PANTHER" id="PTHR47478:SF1">
    <property type="entry name" value="PYRIMIDINE 5'-NUCLEOTIDASE YJJG"/>
    <property type="match status" value="1"/>
</dbReference>
<dbReference type="InterPro" id="IPR023214">
    <property type="entry name" value="HAD_sf"/>
</dbReference>
<dbReference type="InterPro" id="IPR011951">
    <property type="entry name" value="HAD-SF_hydro_IA_YjjG/PynA"/>
</dbReference>
<dbReference type="InterPro" id="IPR023198">
    <property type="entry name" value="PGP-like_dom2"/>
</dbReference>
<dbReference type="NCBIfam" id="TIGR01549">
    <property type="entry name" value="HAD-SF-IA-v1"/>
    <property type="match status" value="1"/>
</dbReference>
<evidence type="ECO:0000313" key="2">
    <source>
        <dbReference type="Proteomes" id="UP000823910"/>
    </source>
</evidence>
<dbReference type="InterPro" id="IPR036412">
    <property type="entry name" value="HAD-like_sf"/>
</dbReference>
<name>A0A9D2N108_9FIRM</name>
<dbReference type="AlphaFoldDB" id="A0A9D2N108"/>
<dbReference type="InterPro" id="IPR052550">
    <property type="entry name" value="Pyrimidine_5'-ntase_YjjG"/>
</dbReference>
<sequence>MGRRFDVILLDVDGTLLDFNRSEALGIRRLLEHFGIEPLPEYLEAYHRINEGYWKAFERGEISKERLVTERFVSFFESLGKKADGREAEDFYRSCLDGTAFLVDGADRLCAWLQERYALYIVTNGTSSTQYKRLALSGLDKYMKGIFVSEDAGSQKPQKAYFDYCFARIPEADPNRMLLIGDSLSSDIRGGQGTGCHTCWYNPQRKPLPDDVRPDFVIKDLAQVMDILEDDAPRCREAGRADGGNAFLGTL</sequence>
<dbReference type="Proteomes" id="UP000823910">
    <property type="component" value="Unassembled WGS sequence"/>
</dbReference>
<proteinExistence type="predicted"/>
<dbReference type="SFLD" id="SFLDS00003">
    <property type="entry name" value="Haloacid_Dehalogenase"/>
    <property type="match status" value="1"/>
</dbReference>
<dbReference type="SFLD" id="SFLDG01129">
    <property type="entry name" value="C1.5:_HAD__Beta-PGM__Phosphata"/>
    <property type="match status" value="1"/>
</dbReference>
<organism evidence="1 2">
    <name type="scientific">Candidatus Enterocloster excrementipullorum</name>
    <dbReference type="NCBI Taxonomy" id="2838559"/>
    <lineage>
        <taxon>Bacteria</taxon>
        <taxon>Bacillati</taxon>
        <taxon>Bacillota</taxon>
        <taxon>Clostridia</taxon>
        <taxon>Lachnospirales</taxon>
        <taxon>Lachnospiraceae</taxon>
        <taxon>Enterocloster</taxon>
    </lineage>
</organism>
<dbReference type="NCBIfam" id="TIGR02254">
    <property type="entry name" value="YjjG_YfnB"/>
    <property type="match status" value="1"/>
</dbReference>
<dbReference type="Pfam" id="PF00702">
    <property type="entry name" value="Hydrolase"/>
    <property type="match status" value="1"/>
</dbReference>
<dbReference type="SFLD" id="SFLDG01135">
    <property type="entry name" value="C1.5.6:_HAD__Beta-PGM__Phospha"/>
    <property type="match status" value="1"/>
</dbReference>
<dbReference type="GO" id="GO:0008253">
    <property type="term" value="F:5'-nucleotidase activity"/>
    <property type="evidence" value="ECO:0007669"/>
    <property type="project" value="InterPro"/>
</dbReference>
<dbReference type="Gene3D" id="3.40.50.1000">
    <property type="entry name" value="HAD superfamily/HAD-like"/>
    <property type="match status" value="1"/>
</dbReference>
<reference evidence="1" key="1">
    <citation type="journal article" date="2021" name="PeerJ">
        <title>Extensive microbial diversity within the chicken gut microbiome revealed by metagenomics and culture.</title>
        <authorList>
            <person name="Gilroy R."/>
            <person name="Ravi A."/>
            <person name="Getino M."/>
            <person name="Pursley I."/>
            <person name="Horton D.L."/>
            <person name="Alikhan N.F."/>
            <person name="Baker D."/>
            <person name="Gharbi K."/>
            <person name="Hall N."/>
            <person name="Watson M."/>
            <person name="Adriaenssens E.M."/>
            <person name="Foster-Nyarko E."/>
            <person name="Jarju S."/>
            <person name="Secka A."/>
            <person name="Antonio M."/>
            <person name="Oren A."/>
            <person name="Chaudhuri R.R."/>
            <person name="La Ragione R."/>
            <person name="Hildebrand F."/>
            <person name="Pallen M.J."/>
        </authorList>
    </citation>
    <scope>NUCLEOTIDE SEQUENCE</scope>
    <source>
        <strain evidence="1">CHK180-15479</strain>
    </source>
</reference>
<dbReference type="InterPro" id="IPR006439">
    <property type="entry name" value="HAD-SF_hydro_IA"/>
</dbReference>
<gene>
    <name evidence="1" type="ORF">H9704_08115</name>
</gene>
<dbReference type="Gene3D" id="1.10.150.240">
    <property type="entry name" value="Putative phosphatase, domain 2"/>
    <property type="match status" value="1"/>
</dbReference>
<comment type="caution">
    <text evidence="1">The sequence shown here is derived from an EMBL/GenBank/DDBJ whole genome shotgun (WGS) entry which is preliminary data.</text>
</comment>
<dbReference type="PANTHER" id="PTHR47478">
    <property type="match status" value="1"/>
</dbReference>
<dbReference type="EMBL" id="DWWT01000034">
    <property type="protein sequence ID" value="HJC06106.1"/>
    <property type="molecule type" value="Genomic_DNA"/>
</dbReference>
<dbReference type="SUPFAM" id="SSF56784">
    <property type="entry name" value="HAD-like"/>
    <property type="match status" value="1"/>
</dbReference>
<accession>A0A9D2N108</accession>
<protein>
    <submittedName>
        <fullName evidence="1">YjjG family noncanonical pyrimidine nucleotidase</fullName>
    </submittedName>
</protein>
<evidence type="ECO:0000313" key="1">
    <source>
        <dbReference type="EMBL" id="HJC06106.1"/>
    </source>
</evidence>